<accession>A0A6J6ETD2</accession>
<proteinExistence type="predicted"/>
<dbReference type="Gene3D" id="1.25.40.10">
    <property type="entry name" value="Tetratricopeptide repeat domain"/>
    <property type="match status" value="1"/>
</dbReference>
<evidence type="ECO:0000313" key="2">
    <source>
        <dbReference type="EMBL" id="CAB4578655.1"/>
    </source>
</evidence>
<evidence type="ECO:0000256" key="1">
    <source>
        <dbReference type="SAM" id="MobiDB-lite"/>
    </source>
</evidence>
<feature type="region of interest" description="Disordered" evidence="1">
    <location>
        <begin position="1"/>
        <end position="20"/>
    </location>
</feature>
<reference evidence="2" key="1">
    <citation type="submission" date="2020-05" db="EMBL/GenBank/DDBJ databases">
        <authorList>
            <person name="Chiriac C."/>
            <person name="Salcher M."/>
            <person name="Ghai R."/>
            <person name="Kavagutti S V."/>
        </authorList>
    </citation>
    <scope>NUCLEOTIDE SEQUENCE</scope>
</reference>
<dbReference type="InterPro" id="IPR036388">
    <property type="entry name" value="WH-like_DNA-bd_sf"/>
</dbReference>
<dbReference type="EMBL" id="CAEZTG010000191">
    <property type="protein sequence ID" value="CAB4578655.1"/>
    <property type="molecule type" value="Genomic_DNA"/>
</dbReference>
<name>A0A6J6ETD2_9ZZZZ</name>
<sequence>MAGRRAEGTDGPAPGLGARQSIAASGPFAHQAHTAFWAGDFTALDELLSTALALVGPGPWPDEIAAQVVFQRSLGGVLASLRGNRDDAERDFFDALALSGDQPVDEARVIAYSLRAAFASDGEPERALDDVGRARQLSSAVGNSELAAVASIGEGWALSELGQLEEAASVLQDATENLPDSLGRSVAQLRLAEVELMMGDRASARSSVDTAREAFLKAEARYWGARAVLLAGAIDRDRGGRWLKLARELALPDPAYERLFLPEGMLSIDLSAKSAVRRDGVPVVFLTRHAEAAVRLLAMSGPEGMSIQRIADIFWPGVPPDRQRARLRTLLWQARNSLGADAWRLQRQHDLVALDTSGVDVHGSITATAIAEEFSSRRSPSR</sequence>
<organism evidence="2">
    <name type="scientific">freshwater metagenome</name>
    <dbReference type="NCBI Taxonomy" id="449393"/>
    <lineage>
        <taxon>unclassified sequences</taxon>
        <taxon>metagenomes</taxon>
        <taxon>ecological metagenomes</taxon>
    </lineage>
</organism>
<dbReference type="AlphaFoldDB" id="A0A6J6ETD2"/>
<dbReference type="InterPro" id="IPR011990">
    <property type="entry name" value="TPR-like_helical_dom_sf"/>
</dbReference>
<dbReference type="Gene3D" id="1.10.10.10">
    <property type="entry name" value="Winged helix-like DNA-binding domain superfamily/Winged helix DNA-binding domain"/>
    <property type="match status" value="1"/>
</dbReference>
<dbReference type="SUPFAM" id="SSF48452">
    <property type="entry name" value="TPR-like"/>
    <property type="match status" value="1"/>
</dbReference>
<protein>
    <submittedName>
        <fullName evidence="2">Unannotated protein</fullName>
    </submittedName>
</protein>
<gene>
    <name evidence="2" type="ORF">UFOPK1603_01605</name>
</gene>